<reference evidence="3 4" key="1">
    <citation type="submission" date="2023-02" db="EMBL/GenBank/DDBJ databases">
        <title>Novel Oscillospiraceae bacterial genomes.</title>
        <authorList>
            <person name="Srinivasan S."/>
            <person name="Austin M.N."/>
            <person name="Fiedler T.L."/>
            <person name="Strenk S.M."/>
            <person name="Agnew K.J."/>
            <person name="Nagana Gowda G.A."/>
            <person name="Raftery D."/>
            <person name="Beamer M.A."/>
            <person name="Achilles S.L."/>
            <person name="Wiesenfeld H.C."/>
            <person name="Fredricks D.N."/>
            <person name="Hillier S.L."/>
        </authorList>
    </citation>
    <scope>NUCLEOTIDE SEQUENCE [LARGE SCALE GENOMIC DNA]</scope>
    <source>
        <strain evidence="3 4">CHIC02 1186E3-8</strain>
    </source>
</reference>
<dbReference type="Proteomes" id="UP001220478">
    <property type="component" value="Chromosome"/>
</dbReference>
<dbReference type="RefSeq" id="WP_315569805.1">
    <property type="nucleotide sequence ID" value="NZ_CP118866.1"/>
</dbReference>
<keyword evidence="2" id="KW-0732">Signal</keyword>
<name>A0ABY8C5W2_9FIRM</name>
<evidence type="ECO:0000313" key="4">
    <source>
        <dbReference type="Proteomes" id="UP001220478"/>
    </source>
</evidence>
<dbReference type="EMBL" id="CP118868">
    <property type="protein sequence ID" value="WEG35977.1"/>
    <property type="molecule type" value="Genomic_DNA"/>
</dbReference>
<protein>
    <submittedName>
        <fullName evidence="3">Uncharacterized protein</fullName>
    </submittedName>
</protein>
<evidence type="ECO:0000256" key="1">
    <source>
        <dbReference type="SAM" id="Phobius"/>
    </source>
</evidence>
<proteinExistence type="predicted"/>
<accession>A0ABY8C5W2</accession>
<dbReference type="PANTHER" id="PTHR35902">
    <property type="entry name" value="S-LAYER DOMAIN-LIKE PROTEIN-RELATED"/>
    <property type="match status" value="1"/>
</dbReference>
<feature type="signal peptide" evidence="2">
    <location>
        <begin position="1"/>
        <end position="26"/>
    </location>
</feature>
<evidence type="ECO:0000313" key="3">
    <source>
        <dbReference type="EMBL" id="WEG35977.1"/>
    </source>
</evidence>
<keyword evidence="4" id="KW-1185">Reference proteome</keyword>
<sequence>MRNKGKKYLTAIVLSALLLTTGNLPAQTVRAAATPTVKQTDGLTSSQNFMLNAESVRLAAYGQDLNLHLSFVVRDPLTGYPASSSKKKVQSVYLQHNASDSFPFVLNMQEYPAYYVSSPSLEPSRFHNGGEALTYTVKFNNLTVRNDVKSQTYTVNLLINYIDEADPGKLQQEVLPVYINMQGQKAPKDARVLFRCVNDTVPKGTPGQWVPIKLDLANYGLDTVKILSVTLQMQGSPLIFNQVDQTAQVDAPLYPVGGRYYSEPNLNNGSMLEVDYGKFQISKQAAGGIQSVAFEVVYLDAMQVIKKETVSAYIEVLGGNGSQKLLPRVLISGYSTEPKKIMGGEPFALTLKLRNTSDMTAVNNMRLNISSHANGEKTAEPFLPTEGATAFFIKQIPAGKTLEYKLNLVSAATLTQKAYPLNVGLEYQDDGGNSYTTNEQVSLYVNQKARIDFGKFELQPDNAPVGSEISAFCNLINKGRVSLFNAEIKAPADAPFTMEPIYLGNIEAGATKAVDAALKTTQAFSGKSKFILSYEDESGNVSTLEHEFALNISDLPQMNENMANLPPGAPGAAGKHGPGNMHKSPSKMWVLLLTLVLLGLIGTGIGIFIRHKRRKQRHKRINIPGEDY</sequence>
<dbReference type="PANTHER" id="PTHR35902:SF3">
    <property type="entry name" value="NPCBM-ASSOCIATED, NEW3 DOMAIN OF ALPHA-GALACTOSIDASE"/>
    <property type="match status" value="1"/>
</dbReference>
<evidence type="ECO:0000256" key="2">
    <source>
        <dbReference type="SAM" id="SignalP"/>
    </source>
</evidence>
<keyword evidence="1" id="KW-0472">Membrane</keyword>
<keyword evidence="1" id="KW-1133">Transmembrane helix</keyword>
<feature type="chain" id="PRO_5046290100" evidence="2">
    <location>
        <begin position="27"/>
        <end position="628"/>
    </location>
</feature>
<organism evidence="3 4">
    <name type="scientific">Amygdalobacter indicium</name>
    <dbReference type="NCBI Taxonomy" id="3029272"/>
    <lineage>
        <taxon>Bacteria</taxon>
        <taxon>Bacillati</taxon>
        <taxon>Bacillota</taxon>
        <taxon>Clostridia</taxon>
        <taxon>Eubacteriales</taxon>
        <taxon>Oscillospiraceae</taxon>
        <taxon>Amygdalobacter</taxon>
    </lineage>
</organism>
<gene>
    <name evidence="3" type="ORF">PYS61_02060</name>
</gene>
<keyword evidence="1" id="KW-0812">Transmembrane</keyword>
<feature type="transmembrane region" description="Helical" evidence="1">
    <location>
        <begin position="588"/>
        <end position="609"/>
    </location>
</feature>